<gene>
    <name evidence="2" type="ORF">ABT39_MTgene415</name>
</gene>
<evidence type="ECO:0000256" key="1">
    <source>
        <dbReference type="SAM" id="Phobius"/>
    </source>
</evidence>
<name>A0A117NIV8_PICGL</name>
<reference evidence="2" key="1">
    <citation type="journal article" date="2015" name="Genome Biol. Evol.">
        <title>Organellar Genomes of White Spruce (Picea glauca): Assembly and Annotation.</title>
        <authorList>
            <person name="Jackman S.D."/>
            <person name="Warren R.L."/>
            <person name="Gibb E.A."/>
            <person name="Vandervalk B.P."/>
            <person name="Mohamadi H."/>
            <person name="Chu J."/>
            <person name="Raymond A."/>
            <person name="Pleasance S."/>
            <person name="Coope R."/>
            <person name="Wildung M.R."/>
            <person name="Ritland C.E."/>
            <person name="Bousquet J."/>
            <person name="Jones S.J."/>
            <person name="Bohlmann J."/>
            <person name="Birol I."/>
        </authorList>
    </citation>
    <scope>NUCLEOTIDE SEQUENCE [LARGE SCALE GENOMIC DNA]</scope>
    <source>
        <tissue evidence="2">Flushing bud</tissue>
    </source>
</reference>
<evidence type="ECO:0000313" key="2">
    <source>
        <dbReference type="EMBL" id="KUM50571.1"/>
    </source>
</evidence>
<keyword evidence="1" id="KW-0472">Membrane</keyword>
<sequence>MPDKGRVNKCTKSDVKVNNKGHLSRSTQWLLLCLLALGLVGWLAG</sequence>
<feature type="transmembrane region" description="Helical" evidence="1">
    <location>
        <begin position="26"/>
        <end position="44"/>
    </location>
</feature>
<keyword evidence="2" id="KW-0496">Mitochondrion</keyword>
<geneLocation type="mitochondrion" evidence="2"/>
<organism evidence="2">
    <name type="scientific">Picea glauca</name>
    <name type="common">White spruce</name>
    <name type="synonym">Pinus glauca</name>
    <dbReference type="NCBI Taxonomy" id="3330"/>
    <lineage>
        <taxon>Eukaryota</taxon>
        <taxon>Viridiplantae</taxon>
        <taxon>Streptophyta</taxon>
        <taxon>Embryophyta</taxon>
        <taxon>Tracheophyta</taxon>
        <taxon>Spermatophyta</taxon>
        <taxon>Pinopsida</taxon>
        <taxon>Pinidae</taxon>
        <taxon>Conifers I</taxon>
        <taxon>Pinales</taxon>
        <taxon>Pinaceae</taxon>
        <taxon>Picea</taxon>
    </lineage>
</organism>
<proteinExistence type="predicted"/>
<accession>A0A117NIV8</accession>
<keyword evidence="1" id="KW-1133">Transmembrane helix</keyword>
<dbReference type="EMBL" id="LKAM01000001">
    <property type="protein sequence ID" value="KUM50571.1"/>
    <property type="molecule type" value="Genomic_DNA"/>
</dbReference>
<dbReference type="AlphaFoldDB" id="A0A117NIV8"/>
<protein>
    <submittedName>
        <fullName evidence="2">Uncharacterized protein</fullName>
    </submittedName>
</protein>
<comment type="caution">
    <text evidence="2">The sequence shown here is derived from an EMBL/GenBank/DDBJ whole genome shotgun (WGS) entry which is preliminary data.</text>
</comment>
<keyword evidence="1" id="KW-0812">Transmembrane</keyword>